<evidence type="ECO:0000256" key="4">
    <source>
        <dbReference type="ARBA" id="ARBA00023163"/>
    </source>
</evidence>
<accession>A0A0F9DEA6</accession>
<dbReference type="HAMAP" id="MF_00081">
    <property type="entry name" value="HrcA"/>
    <property type="match status" value="1"/>
</dbReference>
<organism evidence="6">
    <name type="scientific">marine sediment metagenome</name>
    <dbReference type="NCBI Taxonomy" id="412755"/>
    <lineage>
        <taxon>unclassified sequences</taxon>
        <taxon>metagenomes</taxon>
        <taxon>ecological metagenomes</taxon>
    </lineage>
</organism>
<name>A0A0F9DEA6_9ZZZZ</name>
<dbReference type="InterPro" id="IPR023120">
    <property type="entry name" value="WHTH_transcript_rep_HrcA_IDD"/>
</dbReference>
<dbReference type="Gene3D" id="3.30.450.40">
    <property type="match status" value="1"/>
</dbReference>
<dbReference type="NCBIfam" id="TIGR00331">
    <property type="entry name" value="hrcA"/>
    <property type="match status" value="1"/>
</dbReference>
<protein>
    <recommendedName>
        <fullName evidence="5">Heat-inducible transcription repressor HrcA C-terminal domain-containing protein</fullName>
    </recommendedName>
</protein>
<dbReference type="GO" id="GO:0045892">
    <property type="term" value="P:negative regulation of DNA-templated transcription"/>
    <property type="evidence" value="ECO:0007669"/>
    <property type="project" value="TreeGrafter"/>
</dbReference>
<feature type="domain" description="Heat-inducible transcription repressor HrcA C-terminal" evidence="5">
    <location>
        <begin position="106"/>
        <end position="325"/>
    </location>
</feature>
<evidence type="ECO:0000313" key="6">
    <source>
        <dbReference type="EMBL" id="KKL16106.1"/>
    </source>
</evidence>
<dbReference type="InterPro" id="IPR002571">
    <property type="entry name" value="HrcA"/>
</dbReference>
<gene>
    <name evidence="6" type="ORF">LCGC14_2498890</name>
</gene>
<dbReference type="PANTHER" id="PTHR34824">
    <property type="entry name" value="HEAT-INDUCIBLE TRANSCRIPTION REPRESSOR HRCA"/>
    <property type="match status" value="1"/>
</dbReference>
<proteinExistence type="inferred from homology"/>
<evidence type="ECO:0000259" key="5">
    <source>
        <dbReference type="Pfam" id="PF01628"/>
    </source>
</evidence>
<reference evidence="6" key="1">
    <citation type="journal article" date="2015" name="Nature">
        <title>Complex archaea that bridge the gap between prokaryotes and eukaryotes.</title>
        <authorList>
            <person name="Spang A."/>
            <person name="Saw J.H."/>
            <person name="Jorgensen S.L."/>
            <person name="Zaremba-Niedzwiedzka K."/>
            <person name="Martijn J."/>
            <person name="Lind A.E."/>
            <person name="van Eijk R."/>
            <person name="Schleper C."/>
            <person name="Guy L."/>
            <person name="Ettema T.J."/>
        </authorList>
    </citation>
    <scope>NUCLEOTIDE SEQUENCE</scope>
</reference>
<dbReference type="InterPro" id="IPR021153">
    <property type="entry name" value="HrcA_C"/>
</dbReference>
<dbReference type="EMBL" id="LAZR01039798">
    <property type="protein sequence ID" value="KKL16106.1"/>
    <property type="molecule type" value="Genomic_DNA"/>
</dbReference>
<sequence>MLTERREQLLRFIVDEYVRSALPVASSAVVQRYGLPVSSATIRNEMARLEDEGYIVQPHTSAGRVPSDKGYRYYVEALMRPQEPPAAVQQTIRHQFHQAAGETDEWAHLAAAVLAARLSYVSVVTAPHAAQTRLRSLQLVSVHDFVALLVIVLQETLVLQQTLTLDRPLSQAELAAVAAHLNSLYAGRTVDEIRAMQMEHLSFEAQTVHAALDLMESEEADSFGEAYLEGLRDMLLEPEFAQGDRMLALMDLLGRSNLDKAIPLARAAGDQPARPGQVTAIIGSEHPQDAMQQCSVVISPYGGPSGLRGAISVVGPTRMHYSRAVSMVRYMSG</sequence>
<dbReference type="InterPro" id="IPR036390">
    <property type="entry name" value="WH_DNA-bd_sf"/>
</dbReference>
<comment type="caution">
    <text evidence="6">The sequence shown here is derived from an EMBL/GenBank/DDBJ whole genome shotgun (WGS) entry which is preliminary data.</text>
</comment>
<keyword evidence="3" id="KW-0346">Stress response</keyword>
<evidence type="ECO:0000256" key="1">
    <source>
        <dbReference type="ARBA" id="ARBA00022491"/>
    </source>
</evidence>
<dbReference type="PIRSF" id="PIRSF005485">
    <property type="entry name" value="HrcA"/>
    <property type="match status" value="1"/>
</dbReference>
<keyword evidence="4" id="KW-0804">Transcription</keyword>
<dbReference type="AlphaFoldDB" id="A0A0F9DEA6"/>
<dbReference type="PANTHER" id="PTHR34824:SF1">
    <property type="entry name" value="HEAT-INDUCIBLE TRANSCRIPTION REPRESSOR HRCA"/>
    <property type="match status" value="1"/>
</dbReference>
<evidence type="ECO:0000256" key="3">
    <source>
        <dbReference type="ARBA" id="ARBA00023016"/>
    </source>
</evidence>
<feature type="non-terminal residue" evidence="6">
    <location>
        <position position="333"/>
    </location>
</feature>
<dbReference type="SUPFAM" id="SSF46785">
    <property type="entry name" value="Winged helix' DNA-binding domain"/>
    <property type="match status" value="1"/>
</dbReference>
<keyword evidence="2" id="KW-0805">Transcription regulation</keyword>
<dbReference type="SUPFAM" id="SSF55781">
    <property type="entry name" value="GAF domain-like"/>
    <property type="match status" value="1"/>
</dbReference>
<dbReference type="InterPro" id="IPR029016">
    <property type="entry name" value="GAF-like_dom_sf"/>
</dbReference>
<dbReference type="Gene3D" id="3.30.390.60">
    <property type="entry name" value="Heat-inducible transcription repressor hrca homolog, domain 3"/>
    <property type="match status" value="1"/>
</dbReference>
<dbReference type="Gene3D" id="1.10.10.10">
    <property type="entry name" value="Winged helix-like DNA-binding domain superfamily/Winged helix DNA-binding domain"/>
    <property type="match status" value="1"/>
</dbReference>
<dbReference type="GO" id="GO:0003677">
    <property type="term" value="F:DNA binding"/>
    <property type="evidence" value="ECO:0007669"/>
    <property type="project" value="InterPro"/>
</dbReference>
<dbReference type="InterPro" id="IPR036388">
    <property type="entry name" value="WH-like_DNA-bd_sf"/>
</dbReference>
<dbReference type="Pfam" id="PF01628">
    <property type="entry name" value="HrcA"/>
    <property type="match status" value="1"/>
</dbReference>
<keyword evidence="1" id="KW-0678">Repressor</keyword>
<evidence type="ECO:0000256" key="2">
    <source>
        <dbReference type="ARBA" id="ARBA00023015"/>
    </source>
</evidence>